<feature type="region of interest" description="Disordered" evidence="1">
    <location>
        <begin position="133"/>
        <end position="168"/>
    </location>
</feature>
<dbReference type="PROSITE" id="PS51257">
    <property type="entry name" value="PROKAR_LIPOPROTEIN"/>
    <property type="match status" value="1"/>
</dbReference>
<comment type="caution">
    <text evidence="3">The sequence shown here is derived from an EMBL/GenBank/DDBJ whole genome shotgun (WGS) entry which is preliminary data.</text>
</comment>
<dbReference type="RefSeq" id="WP_340289645.1">
    <property type="nucleotide sequence ID" value="NZ_JBBEOI010000010.1"/>
</dbReference>
<evidence type="ECO:0000313" key="4">
    <source>
        <dbReference type="Proteomes" id="UP001595685"/>
    </source>
</evidence>
<feature type="signal peptide" evidence="2">
    <location>
        <begin position="1"/>
        <end position="20"/>
    </location>
</feature>
<sequence length="240" mass="24014">MRTDVAAALLVVALAGCGQALPDGGAAGSSGTGVAPVTAAPAGAGSDLVPEGYDGAFVTEGLVLDEPGVGPQLCVDVVLESNPPQCGGPDLVGWDWDAVPARSYETGSGVRFGTYRLTGTFDGDRLTLTRTAEVQGADGPGGVPGGDGGPAGDGGPVPDGAGAVSPDGRDADALRRLQVELERDQQLRGDVDGFLWAATDLDRAVVVVQVLVAEQAEQDELDAAYGPGAVDLRGLLRPVG</sequence>
<accession>A0ABV7WJC4</accession>
<name>A0ABV7WJC4_9MICO</name>
<evidence type="ECO:0000313" key="3">
    <source>
        <dbReference type="EMBL" id="MFC3689943.1"/>
    </source>
</evidence>
<keyword evidence="4" id="KW-1185">Reference proteome</keyword>
<keyword evidence="2" id="KW-0732">Signal</keyword>
<evidence type="ECO:0000256" key="2">
    <source>
        <dbReference type="SAM" id="SignalP"/>
    </source>
</evidence>
<proteinExistence type="predicted"/>
<protein>
    <submittedName>
        <fullName evidence="3">Uncharacterized protein</fullName>
    </submittedName>
</protein>
<feature type="compositionally biased region" description="Gly residues" evidence="1">
    <location>
        <begin position="138"/>
        <end position="157"/>
    </location>
</feature>
<organism evidence="3 4">
    <name type="scientific">Aquipuribacter hungaricus</name>
    <dbReference type="NCBI Taxonomy" id="545624"/>
    <lineage>
        <taxon>Bacteria</taxon>
        <taxon>Bacillati</taxon>
        <taxon>Actinomycetota</taxon>
        <taxon>Actinomycetes</taxon>
        <taxon>Micrococcales</taxon>
        <taxon>Intrasporangiaceae</taxon>
        <taxon>Aquipuribacter</taxon>
    </lineage>
</organism>
<dbReference type="Proteomes" id="UP001595685">
    <property type="component" value="Unassembled WGS sequence"/>
</dbReference>
<gene>
    <name evidence="3" type="ORF">ACFOLH_16455</name>
</gene>
<evidence type="ECO:0000256" key="1">
    <source>
        <dbReference type="SAM" id="MobiDB-lite"/>
    </source>
</evidence>
<reference evidence="4" key="1">
    <citation type="journal article" date="2019" name="Int. J. Syst. Evol. Microbiol.">
        <title>The Global Catalogue of Microorganisms (GCM) 10K type strain sequencing project: providing services to taxonomists for standard genome sequencing and annotation.</title>
        <authorList>
            <consortium name="The Broad Institute Genomics Platform"/>
            <consortium name="The Broad Institute Genome Sequencing Center for Infectious Disease"/>
            <person name="Wu L."/>
            <person name="Ma J."/>
        </authorList>
    </citation>
    <scope>NUCLEOTIDE SEQUENCE [LARGE SCALE GENOMIC DNA]</scope>
    <source>
        <strain evidence="4">NCAIM B.02333</strain>
    </source>
</reference>
<feature type="chain" id="PRO_5045219622" evidence="2">
    <location>
        <begin position="21"/>
        <end position="240"/>
    </location>
</feature>
<dbReference type="EMBL" id="JBHRWW010000014">
    <property type="protein sequence ID" value="MFC3689943.1"/>
    <property type="molecule type" value="Genomic_DNA"/>
</dbReference>